<dbReference type="GO" id="GO:0005737">
    <property type="term" value="C:cytoplasm"/>
    <property type="evidence" value="ECO:0007669"/>
    <property type="project" value="TreeGrafter"/>
</dbReference>
<evidence type="ECO:0000313" key="3">
    <source>
        <dbReference type="EMBL" id="CAA3009956.1"/>
    </source>
</evidence>
<dbReference type="Gramene" id="OE9A089280T1">
    <property type="protein sequence ID" value="OE9A089280C1"/>
    <property type="gene ID" value="OE9A089280"/>
</dbReference>
<dbReference type="SUPFAM" id="SSF52972">
    <property type="entry name" value="ITPase-like"/>
    <property type="match status" value="1"/>
</dbReference>
<proteinExistence type="inferred from homology"/>
<accession>A0A8S0TV37</accession>
<comment type="similarity">
    <text evidence="1">Belongs to the HAM1 NTPase family.</text>
</comment>
<sequence length="75" mass="8502">MKDWTSIACVLPSWAQGKVVPPRGPNDFGWDPIFQPDEYDQIHAEMPKEEKNKVAHRSQALALVKSTLLRLNTLS</sequence>
<reference evidence="3 4" key="1">
    <citation type="submission" date="2019-12" db="EMBL/GenBank/DDBJ databases">
        <authorList>
            <person name="Alioto T."/>
            <person name="Alioto T."/>
            <person name="Gomez Garrido J."/>
        </authorList>
    </citation>
    <scope>NUCLEOTIDE SEQUENCE [LARGE SCALE GENOMIC DNA]</scope>
</reference>
<dbReference type="PANTHER" id="PTHR11067">
    <property type="entry name" value="INOSINE TRIPHOSPHATE PYROPHOSPHATASE/HAM1 PROTEIN"/>
    <property type="match status" value="1"/>
</dbReference>
<evidence type="ECO:0000313" key="4">
    <source>
        <dbReference type="Proteomes" id="UP000594638"/>
    </source>
</evidence>
<dbReference type="Gene3D" id="3.90.950.10">
    <property type="match status" value="1"/>
</dbReference>
<evidence type="ECO:0000256" key="2">
    <source>
        <dbReference type="ARBA" id="ARBA00022801"/>
    </source>
</evidence>
<dbReference type="AlphaFoldDB" id="A0A8S0TV37"/>
<dbReference type="EMBL" id="CACTIH010007329">
    <property type="protein sequence ID" value="CAA3009956.1"/>
    <property type="molecule type" value="Genomic_DNA"/>
</dbReference>
<evidence type="ECO:0000256" key="1">
    <source>
        <dbReference type="ARBA" id="ARBA00008023"/>
    </source>
</evidence>
<dbReference type="GO" id="GO:0047429">
    <property type="term" value="F:nucleoside triphosphate diphosphatase activity"/>
    <property type="evidence" value="ECO:0007669"/>
    <property type="project" value="InterPro"/>
</dbReference>
<organism evidence="3 4">
    <name type="scientific">Olea europaea subsp. europaea</name>
    <dbReference type="NCBI Taxonomy" id="158383"/>
    <lineage>
        <taxon>Eukaryota</taxon>
        <taxon>Viridiplantae</taxon>
        <taxon>Streptophyta</taxon>
        <taxon>Embryophyta</taxon>
        <taxon>Tracheophyta</taxon>
        <taxon>Spermatophyta</taxon>
        <taxon>Magnoliopsida</taxon>
        <taxon>eudicotyledons</taxon>
        <taxon>Gunneridae</taxon>
        <taxon>Pentapetalae</taxon>
        <taxon>asterids</taxon>
        <taxon>lamiids</taxon>
        <taxon>Lamiales</taxon>
        <taxon>Oleaceae</taxon>
        <taxon>Oleeae</taxon>
        <taxon>Olea</taxon>
    </lineage>
</organism>
<keyword evidence="2" id="KW-0378">Hydrolase</keyword>
<protein>
    <submittedName>
        <fullName evidence="3">Inosine triphosphate pyrophosphatase</fullName>
    </submittedName>
</protein>
<dbReference type="Pfam" id="PF01725">
    <property type="entry name" value="Ham1p_like"/>
    <property type="match status" value="1"/>
</dbReference>
<dbReference type="GO" id="GO:0009143">
    <property type="term" value="P:nucleoside triphosphate catabolic process"/>
    <property type="evidence" value="ECO:0007669"/>
    <property type="project" value="InterPro"/>
</dbReference>
<gene>
    <name evidence="3" type="ORF">OLEA9_A089280</name>
</gene>
<dbReference type="Proteomes" id="UP000594638">
    <property type="component" value="Unassembled WGS sequence"/>
</dbReference>
<dbReference type="PANTHER" id="PTHR11067:SF9">
    <property type="entry name" value="INOSINE TRIPHOSPHATE PYROPHOSPHATASE"/>
    <property type="match status" value="1"/>
</dbReference>
<keyword evidence="4" id="KW-1185">Reference proteome</keyword>
<dbReference type="OrthoDB" id="6288734at2759"/>
<dbReference type="InterPro" id="IPR029001">
    <property type="entry name" value="ITPase-like_fam"/>
</dbReference>
<name>A0A8S0TV37_OLEEU</name>
<dbReference type="InterPro" id="IPR002637">
    <property type="entry name" value="RdgB/HAM1"/>
</dbReference>
<comment type="caution">
    <text evidence="3">The sequence shown here is derived from an EMBL/GenBank/DDBJ whole genome shotgun (WGS) entry which is preliminary data.</text>
</comment>